<dbReference type="AlphaFoldDB" id="A0ABD3PAT0"/>
<organism evidence="2 3">
    <name type="scientific">Cyclotella cryptica</name>
    <dbReference type="NCBI Taxonomy" id="29204"/>
    <lineage>
        <taxon>Eukaryota</taxon>
        <taxon>Sar</taxon>
        <taxon>Stramenopiles</taxon>
        <taxon>Ochrophyta</taxon>
        <taxon>Bacillariophyta</taxon>
        <taxon>Coscinodiscophyceae</taxon>
        <taxon>Thalassiosirophycidae</taxon>
        <taxon>Stephanodiscales</taxon>
        <taxon>Stephanodiscaceae</taxon>
        <taxon>Cyclotella</taxon>
    </lineage>
</organism>
<sequence>MASLFKSLSEDMEKIAQVVEEGTKIIFGTSTLNEDTSGQSADAGAFYNGDEDGFYEDGEEMQSPLMGMADSVISDIMSSQSIGPQTAMENIQAFSAAITWGEPFIRYLLAFHMVVIVTAYVLMRKDIYLRMGFMIFLGLIIRMAEQLNQLGNRRWRDFATQNYFDKNGIFMGIMICAPLLIICFIMLVSLIREAKNLLVDVKKMKIQAKENAKKKKADKRKKKD</sequence>
<comment type="caution">
    <text evidence="2">The sequence shown here is derived from an EMBL/GenBank/DDBJ whole genome shotgun (WGS) entry which is preliminary data.</text>
</comment>
<reference evidence="2 3" key="1">
    <citation type="journal article" date="2020" name="G3 (Bethesda)">
        <title>Improved Reference Genome for Cyclotella cryptica CCMP332, a Model for Cell Wall Morphogenesis, Salinity Adaptation, and Lipid Production in Diatoms (Bacillariophyta).</title>
        <authorList>
            <person name="Roberts W.R."/>
            <person name="Downey K.M."/>
            <person name="Ruck E.C."/>
            <person name="Traller J.C."/>
            <person name="Alverson A.J."/>
        </authorList>
    </citation>
    <scope>NUCLEOTIDE SEQUENCE [LARGE SCALE GENOMIC DNA]</scope>
    <source>
        <strain evidence="2 3">CCMP332</strain>
    </source>
</reference>
<keyword evidence="1" id="KW-0472">Membrane</keyword>
<keyword evidence="1" id="KW-0812">Transmembrane</keyword>
<proteinExistence type="predicted"/>
<evidence type="ECO:0000313" key="2">
    <source>
        <dbReference type="EMBL" id="KAL3784608.1"/>
    </source>
</evidence>
<dbReference type="Pfam" id="PF14770">
    <property type="entry name" value="TMEM18"/>
    <property type="match status" value="1"/>
</dbReference>
<gene>
    <name evidence="2" type="ORF">HJC23_007064</name>
</gene>
<keyword evidence="3" id="KW-1185">Reference proteome</keyword>
<evidence type="ECO:0000313" key="3">
    <source>
        <dbReference type="Proteomes" id="UP001516023"/>
    </source>
</evidence>
<keyword evidence="1" id="KW-1133">Transmembrane helix</keyword>
<feature type="transmembrane region" description="Helical" evidence="1">
    <location>
        <begin position="104"/>
        <end position="122"/>
    </location>
</feature>
<name>A0ABD3PAT0_9STRA</name>
<accession>A0ABD3PAT0</accession>
<protein>
    <recommendedName>
        <fullName evidence="4">Transmembrane protein 18</fullName>
    </recommendedName>
</protein>
<feature type="transmembrane region" description="Helical" evidence="1">
    <location>
        <begin position="169"/>
        <end position="191"/>
    </location>
</feature>
<feature type="transmembrane region" description="Helical" evidence="1">
    <location>
        <begin position="127"/>
        <end position="144"/>
    </location>
</feature>
<dbReference type="Proteomes" id="UP001516023">
    <property type="component" value="Unassembled WGS sequence"/>
</dbReference>
<dbReference type="InterPro" id="IPR026721">
    <property type="entry name" value="TMEM18"/>
</dbReference>
<dbReference type="EMBL" id="JABMIG020000232">
    <property type="protein sequence ID" value="KAL3784608.1"/>
    <property type="molecule type" value="Genomic_DNA"/>
</dbReference>
<evidence type="ECO:0008006" key="4">
    <source>
        <dbReference type="Google" id="ProtNLM"/>
    </source>
</evidence>
<evidence type="ECO:0000256" key="1">
    <source>
        <dbReference type="SAM" id="Phobius"/>
    </source>
</evidence>